<name>A0A0E0K9B6_ORYPU</name>
<dbReference type="EnsemblPlants" id="OPUNC03G04930.2">
    <property type="protein sequence ID" value="OPUNC03G04930.2"/>
    <property type="gene ID" value="OPUNC03G04930"/>
</dbReference>
<dbReference type="AlphaFoldDB" id="A0A0E0K9B6"/>
<evidence type="ECO:0000313" key="2">
    <source>
        <dbReference type="Proteomes" id="UP000026962"/>
    </source>
</evidence>
<dbReference type="Proteomes" id="UP000026962">
    <property type="component" value="Chromosome 3"/>
</dbReference>
<keyword evidence="2" id="KW-1185">Reference proteome</keyword>
<proteinExistence type="predicted"/>
<accession>A0A0E0K9B6</accession>
<dbReference type="Gramene" id="OPUNC03G04930.2">
    <property type="protein sequence ID" value="OPUNC03G04930.2"/>
    <property type="gene ID" value="OPUNC03G04930"/>
</dbReference>
<reference evidence="1" key="2">
    <citation type="submission" date="2018-05" db="EMBL/GenBank/DDBJ databases">
        <title>OpunRS2 (Oryza punctata Reference Sequence Version 2).</title>
        <authorList>
            <person name="Zhang J."/>
            <person name="Kudrna D."/>
            <person name="Lee S."/>
            <person name="Talag J."/>
            <person name="Welchert J."/>
            <person name="Wing R.A."/>
        </authorList>
    </citation>
    <scope>NUCLEOTIDE SEQUENCE [LARGE SCALE GENOMIC DNA]</scope>
</reference>
<evidence type="ECO:0000313" key="1">
    <source>
        <dbReference type="EnsemblPlants" id="OPUNC03G04930.2"/>
    </source>
</evidence>
<sequence length="73" mass="7419">MSCLHMLAVVASDSGRVAGIQGEINVSAPLGACCSCIVTTLNTASVQELPGSFQSAMRSFGRTQNSSQGTAVN</sequence>
<protein>
    <submittedName>
        <fullName evidence="1">Uncharacterized protein</fullName>
    </submittedName>
</protein>
<organism evidence="1">
    <name type="scientific">Oryza punctata</name>
    <name type="common">Red rice</name>
    <dbReference type="NCBI Taxonomy" id="4537"/>
    <lineage>
        <taxon>Eukaryota</taxon>
        <taxon>Viridiplantae</taxon>
        <taxon>Streptophyta</taxon>
        <taxon>Embryophyta</taxon>
        <taxon>Tracheophyta</taxon>
        <taxon>Spermatophyta</taxon>
        <taxon>Magnoliopsida</taxon>
        <taxon>Liliopsida</taxon>
        <taxon>Poales</taxon>
        <taxon>Poaceae</taxon>
        <taxon>BOP clade</taxon>
        <taxon>Oryzoideae</taxon>
        <taxon>Oryzeae</taxon>
        <taxon>Oryzinae</taxon>
        <taxon>Oryza</taxon>
    </lineage>
</organism>
<reference evidence="1" key="1">
    <citation type="submission" date="2015-04" db="UniProtKB">
        <authorList>
            <consortium name="EnsemblPlants"/>
        </authorList>
    </citation>
    <scope>IDENTIFICATION</scope>
</reference>